<organism evidence="1 2">
    <name type="scientific">Catharanthus roseus</name>
    <name type="common">Madagascar periwinkle</name>
    <name type="synonym">Vinca rosea</name>
    <dbReference type="NCBI Taxonomy" id="4058"/>
    <lineage>
        <taxon>Eukaryota</taxon>
        <taxon>Viridiplantae</taxon>
        <taxon>Streptophyta</taxon>
        <taxon>Embryophyta</taxon>
        <taxon>Tracheophyta</taxon>
        <taxon>Spermatophyta</taxon>
        <taxon>Magnoliopsida</taxon>
        <taxon>eudicotyledons</taxon>
        <taxon>Gunneridae</taxon>
        <taxon>Pentapetalae</taxon>
        <taxon>asterids</taxon>
        <taxon>lamiids</taxon>
        <taxon>Gentianales</taxon>
        <taxon>Apocynaceae</taxon>
        <taxon>Rauvolfioideae</taxon>
        <taxon>Vinceae</taxon>
        <taxon>Catharanthinae</taxon>
        <taxon>Catharanthus</taxon>
    </lineage>
</organism>
<dbReference type="Proteomes" id="UP001060085">
    <property type="component" value="Linkage Group LG04"/>
</dbReference>
<proteinExistence type="predicted"/>
<reference evidence="2" key="1">
    <citation type="journal article" date="2023" name="Nat. Plants">
        <title>Single-cell RNA sequencing provides a high-resolution roadmap for understanding the multicellular compartmentation of specialized metabolism.</title>
        <authorList>
            <person name="Sun S."/>
            <person name="Shen X."/>
            <person name="Li Y."/>
            <person name="Li Y."/>
            <person name="Wang S."/>
            <person name="Li R."/>
            <person name="Zhang H."/>
            <person name="Shen G."/>
            <person name="Guo B."/>
            <person name="Wei J."/>
            <person name="Xu J."/>
            <person name="St-Pierre B."/>
            <person name="Chen S."/>
            <person name="Sun C."/>
        </authorList>
    </citation>
    <scope>NUCLEOTIDE SEQUENCE [LARGE SCALE GENOMIC DNA]</scope>
</reference>
<accession>A0ACC0B280</accession>
<sequence>MEKSSGSGSGSGPSPRGRGRPPCSSRGRGRGHNNGRSSLSSVVNLDSPSTPFPFNNAFFEFIPESPKSCPSNLLYPVAGECPAIYVHSYNPTWDTVGCRACKLEFSV</sequence>
<evidence type="ECO:0000313" key="2">
    <source>
        <dbReference type="Proteomes" id="UP001060085"/>
    </source>
</evidence>
<evidence type="ECO:0000313" key="1">
    <source>
        <dbReference type="EMBL" id="KAI5666748.1"/>
    </source>
</evidence>
<protein>
    <submittedName>
        <fullName evidence="1">Uncharacterized protein</fullName>
    </submittedName>
</protein>
<gene>
    <name evidence="1" type="ORF">M9H77_16601</name>
</gene>
<dbReference type="EMBL" id="CM044704">
    <property type="protein sequence ID" value="KAI5666748.1"/>
    <property type="molecule type" value="Genomic_DNA"/>
</dbReference>
<comment type="caution">
    <text evidence="1">The sequence shown here is derived from an EMBL/GenBank/DDBJ whole genome shotgun (WGS) entry which is preliminary data.</text>
</comment>
<name>A0ACC0B280_CATRO</name>
<keyword evidence="2" id="KW-1185">Reference proteome</keyword>